<feature type="signal peptide" evidence="1">
    <location>
        <begin position="1"/>
        <end position="21"/>
    </location>
</feature>
<keyword evidence="1" id="KW-0732">Signal</keyword>
<accession>A0ABR6KHE7</accession>
<gene>
    <name evidence="3" type="ORF">GGQ57_000802</name>
</gene>
<dbReference type="Gene3D" id="2.60.420.10">
    <property type="entry name" value="Maltose phosphorylase, domain 3"/>
    <property type="match status" value="1"/>
</dbReference>
<dbReference type="InterPro" id="IPR012341">
    <property type="entry name" value="6hp_glycosidase-like_sf"/>
</dbReference>
<dbReference type="PANTHER" id="PTHR34987">
    <property type="entry name" value="C, PUTATIVE (AFU_ORTHOLOGUE AFUA_3G02880)-RELATED"/>
    <property type="match status" value="1"/>
</dbReference>
<dbReference type="InterPro" id="IPR035398">
    <property type="entry name" value="Bac_rhamnosid_C"/>
</dbReference>
<feature type="chain" id="PRO_5045917265" description="Alpha-L-rhamnosidase C-terminal domain-containing protein" evidence="1">
    <location>
        <begin position="22"/>
        <end position="819"/>
    </location>
</feature>
<proteinExistence type="predicted"/>
<dbReference type="Pfam" id="PF17390">
    <property type="entry name" value="Bac_rhamnosid_C"/>
    <property type="match status" value="1"/>
</dbReference>
<sequence>MSKNLILFTKILLLTPLFALANGPDGKDLKKLSYPSLKGIPTGEKVTCSPDPLVNYRWKSPDADDDLEVYTQKPVSVTCDEPVNMKAKGNSDLTITGACNIMFDFGQVNAGWLEFECDDMPATVECSISEFNEPAVFNLGSEHPVKTAEPKQYGKTYRLELNKQLYEGVRFAWIHLKDVSRKFRIRNVRLVCQTKPVNYEGSFNSNNDELNRIWYTAAYTVRLNLLKDYFGAILMERSDRHSWTGDAHTSQAAALVAFGNYDFVRKNILYTAEQFNGILSYSLYWVQSLLDYYQYTGDQSLLDSLCNNACNKLDIAYQHYEHSPSVSFYGWDERLGAGFENPNCKETHTAYKMLSIQTWKRFAKAMNDCGRQDLSRKYETYADEKQQQLQCSPDWQEGLDIFAASDAVNAGVVSPEDVSSLWKNVYSDRLQRVSYSPFNQYFVINALARLGRYGEAMNTIDDCWGGQLRYGATTFFEVFRPSWNLCKLEDNDAPVNNQCGYTSFTHPWSAGVAKWLSEEILGVKPETPGFKTFTVCPHLTSGLTRIDGTVPTPHGKIRVYMDVKEGKGSLSVPAGTTGRLAIPLMGAGNIEIKMDGQTVQPEKKNATHVYLPVLNDGLHTFSFSYDRPAESPVVEEDINYCYPASTVKEDTLTQGNWKGVYGSKGYVLFSYDGEGAHRTKLPKQCQSIICQREENSRYMNTASDKRALVSNLENDESRSLGAITTFDPQVCRQTITIDVDYRHDKPYKISLYFVDWDNNGRRSAIELFDLQDKRILSPVHMVRNYEMGRYVTFEVNQPVRIRICQVRGANAACSALFLD</sequence>
<comment type="caution">
    <text evidence="3">The sequence shown here is derived from an EMBL/GenBank/DDBJ whole genome shotgun (WGS) entry which is preliminary data.</text>
</comment>
<evidence type="ECO:0000259" key="2">
    <source>
        <dbReference type="Pfam" id="PF17390"/>
    </source>
</evidence>
<dbReference type="InterPro" id="IPR008928">
    <property type="entry name" value="6-hairpin_glycosidase_sf"/>
</dbReference>
<feature type="domain" description="Alpha-L-rhamnosidase C-terminal" evidence="2">
    <location>
        <begin position="522"/>
        <end position="586"/>
    </location>
</feature>
<evidence type="ECO:0000313" key="4">
    <source>
        <dbReference type="Proteomes" id="UP000533637"/>
    </source>
</evidence>
<keyword evidence="4" id="KW-1185">Reference proteome</keyword>
<evidence type="ECO:0000313" key="3">
    <source>
        <dbReference type="EMBL" id="MBB4620928.1"/>
    </source>
</evidence>
<dbReference type="EMBL" id="JACHOC010000001">
    <property type="protein sequence ID" value="MBB4620928.1"/>
    <property type="molecule type" value="Genomic_DNA"/>
</dbReference>
<protein>
    <recommendedName>
        <fullName evidence="2">Alpha-L-rhamnosidase C-terminal domain-containing protein</fullName>
    </recommendedName>
</protein>
<name>A0ABR6KHE7_9BACT</name>
<reference evidence="3 4" key="1">
    <citation type="submission" date="2020-08" db="EMBL/GenBank/DDBJ databases">
        <title>Genomic Encyclopedia of Type Strains, Phase IV (KMG-IV): sequencing the most valuable type-strain genomes for metagenomic binning, comparative biology and taxonomic classification.</title>
        <authorList>
            <person name="Goeker M."/>
        </authorList>
    </citation>
    <scope>NUCLEOTIDE SEQUENCE [LARGE SCALE GENOMIC DNA]</scope>
    <source>
        <strain evidence="3 4">DSM 102983</strain>
    </source>
</reference>
<dbReference type="Gene3D" id="1.50.10.10">
    <property type="match status" value="1"/>
</dbReference>
<dbReference type="Proteomes" id="UP000533637">
    <property type="component" value="Unassembled WGS sequence"/>
</dbReference>
<dbReference type="RefSeq" id="WP_183669034.1">
    <property type="nucleotide sequence ID" value="NZ_BMPB01000022.1"/>
</dbReference>
<dbReference type="SUPFAM" id="SSF48208">
    <property type="entry name" value="Six-hairpin glycosidases"/>
    <property type="match status" value="1"/>
</dbReference>
<dbReference type="PANTHER" id="PTHR34987:SF4">
    <property type="entry name" value="ALPHA-L-RHAMNOSIDASE C-TERMINAL DOMAIN-CONTAINING PROTEIN"/>
    <property type="match status" value="1"/>
</dbReference>
<evidence type="ECO:0000256" key="1">
    <source>
        <dbReference type="SAM" id="SignalP"/>
    </source>
</evidence>
<organism evidence="3 4">
    <name type="scientific">Parabacteroides faecis</name>
    <dbReference type="NCBI Taxonomy" id="1217282"/>
    <lineage>
        <taxon>Bacteria</taxon>
        <taxon>Pseudomonadati</taxon>
        <taxon>Bacteroidota</taxon>
        <taxon>Bacteroidia</taxon>
        <taxon>Bacteroidales</taxon>
        <taxon>Tannerellaceae</taxon>
        <taxon>Parabacteroides</taxon>
    </lineage>
</organism>